<organism evidence="4 5">
    <name type="scientific">Tectimicrobiota bacterium</name>
    <dbReference type="NCBI Taxonomy" id="2528274"/>
    <lineage>
        <taxon>Bacteria</taxon>
        <taxon>Pseudomonadati</taxon>
        <taxon>Nitrospinota/Tectimicrobiota group</taxon>
        <taxon>Candidatus Tectimicrobiota</taxon>
    </lineage>
</organism>
<dbReference type="GO" id="GO:0046872">
    <property type="term" value="F:metal ion binding"/>
    <property type="evidence" value="ECO:0007669"/>
    <property type="project" value="UniProtKB-KW"/>
</dbReference>
<keyword evidence="1 3" id="KW-0732">Signal</keyword>
<keyword evidence="2" id="KW-0479">Metal-binding</keyword>
<dbReference type="InterPro" id="IPR026045">
    <property type="entry name" value="Ferric-bd"/>
</dbReference>
<comment type="caution">
    <text evidence="4">The sequence shown here is derived from an EMBL/GenBank/DDBJ whole genome shotgun (WGS) entry which is preliminary data.</text>
</comment>
<evidence type="ECO:0000256" key="3">
    <source>
        <dbReference type="SAM" id="SignalP"/>
    </source>
</evidence>
<dbReference type="Gene3D" id="3.40.190.10">
    <property type="entry name" value="Periplasmic binding protein-like II"/>
    <property type="match status" value="2"/>
</dbReference>
<name>A0A932I0A1_UNCTE</name>
<dbReference type="PANTHER" id="PTHR30006">
    <property type="entry name" value="THIAMINE-BINDING PERIPLASMIC PROTEIN-RELATED"/>
    <property type="match status" value="1"/>
</dbReference>
<dbReference type="Pfam" id="PF13343">
    <property type="entry name" value="SBP_bac_6"/>
    <property type="match status" value="1"/>
</dbReference>
<dbReference type="SUPFAM" id="SSF53850">
    <property type="entry name" value="Periplasmic binding protein-like II"/>
    <property type="match status" value="1"/>
</dbReference>
<proteinExistence type="predicted"/>
<reference evidence="4" key="1">
    <citation type="submission" date="2020-07" db="EMBL/GenBank/DDBJ databases">
        <title>Huge and variable diversity of episymbiotic CPR bacteria and DPANN archaea in groundwater ecosystems.</title>
        <authorList>
            <person name="He C.Y."/>
            <person name="Keren R."/>
            <person name="Whittaker M."/>
            <person name="Farag I.F."/>
            <person name="Doudna J."/>
            <person name="Cate J.H.D."/>
            <person name="Banfield J.F."/>
        </authorList>
    </citation>
    <scope>NUCLEOTIDE SEQUENCE</scope>
    <source>
        <strain evidence="4">NC_groundwater_763_Ag_S-0.2um_68_21</strain>
    </source>
</reference>
<feature type="signal peptide" evidence="3">
    <location>
        <begin position="1"/>
        <end position="28"/>
    </location>
</feature>
<dbReference type="AlphaFoldDB" id="A0A932I0A1"/>
<dbReference type="PIRSF" id="PIRSF002825">
    <property type="entry name" value="CfbpA"/>
    <property type="match status" value="1"/>
</dbReference>
<protein>
    <submittedName>
        <fullName evidence="4">Extracellular solute-binding protein</fullName>
    </submittedName>
</protein>
<dbReference type="PANTHER" id="PTHR30006:SF24">
    <property type="entry name" value="SLL0237 PROTEIN"/>
    <property type="match status" value="1"/>
</dbReference>
<feature type="binding site" evidence="2">
    <location>
        <position position="233"/>
    </location>
    <ligand>
        <name>Fe cation</name>
        <dbReference type="ChEBI" id="CHEBI:24875"/>
    </ligand>
</feature>
<keyword evidence="2" id="KW-0408">Iron</keyword>
<evidence type="ECO:0000256" key="1">
    <source>
        <dbReference type="ARBA" id="ARBA00022729"/>
    </source>
</evidence>
<accession>A0A932I0A1</accession>
<evidence type="ECO:0000313" key="5">
    <source>
        <dbReference type="Proteomes" id="UP000782312"/>
    </source>
</evidence>
<dbReference type="EMBL" id="JACPUR010000037">
    <property type="protein sequence ID" value="MBI3129014.1"/>
    <property type="molecule type" value="Genomic_DNA"/>
</dbReference>
<feature type="chain" id="PRO_5038024784" evidence="3">
    <location>
        <begin position="29"/>
        <end position="340"/>
    </location>
</feature>
<sequence>MPLRFAVRVGLALVAAGIIAASAAPAPAADMQAAKKEGEVMWYSSLSLSVAQKVCKQFNDKKTGITCVLHRDGSGKIYQRYLQEAKGNVFKADVIHTSNIGHFVNMKKNHLRPYKPKGTEKFIPAFTTPDGSWNILRASVYVLAYNTKLVKPEDAPKSWADVLNPRWKGLIAHAHPAYSGVITVGMLSLVNMHGWAYYDKLAALQPKIVQSAVAVIPLVARGEAHVVAGTAAYNTFGDIKKGEPIKMVLPKEGVAFISSPHSVLKKAPHPNAAEVFTDFLFSQEAQQTLVENGLHVGHPGVKYPEGLPSLQGLKIIDFTPEEVQKKSKEIQEMFRKKFGV</sequence>
<gene>
    <name evidence="4" type="ORF">HYZ11_15515</name>
</gene>
<evidence type="ECO:0000313" key="4">
    <source>
        <dbReference type="EMBL" id="MBI3129014.1"/>
    </source>
</evidence>
<dbReference type="Proteomes" id="UP000782312">
    <property type="component" value="Unassembled WGS sequence"/>
</dbReference>
<evidence type="ECO:0000256" key="2">
    <source>
        <dbReference type="PIRSR" id="PIRSR002825-1"/>
    </source>
</evidence>